<dbReference type="Proteomes" id="UP001595965">
    <property type="component" value="Unassembled WGS sequence"/>
</dbReference>
<accession>A0ABV8XV04</accession>
<gene>
    <name evidence="1" type="ORF">ACFO0K_01910</name>
</gene>
<evidence type="ECO:0000313" key="1">
    <source>
        <dbReference type="EMBL" id="MFC4428432.1"/>
    </source>
</evidence>
<sequence>MTSHVPALVLHAGDIPEGADAEYHSYLVRIPSGLRDRIRHMPG</sequence>
<dbReference type="RefSeq" id="WP_344230087.1">
    <property type="nucleotide sequence ID" value="NZ_BAAALH010000002.1"/>
</dbReference>
<reference evidence="2" key="1">
    <citation type="journal article" date="2019" name="Int. J. Syst. Evol. Microbiol.">
        <title>The Global Catalogue of Microorganisms (GCM) 10K type strain sequencing project: providing services to taxonomists for standard genome sequencing and annotation.</title>
        <authorList>
            <consortium name="The Broad Institute Genomics Platform"/>
            <consortium name="The Broad Institute Genome Sequencing Center for Infectious Disease"/>
            <person name="Wu L."/>
            <person name="Ma J."/>
        </authorList>
    </citation>
    <scope>NUCLEOTIDE SEQUENCE [LARGE SCALE GENOMIC DNA]</scope>
    <source>
        <strain evidence="2">CGMCC 1.12125</strain>
    </source>
</reference>
<name>A0ABV8XV04_9MICC</name>
<evidence type="ECO:0000313" key="2">
    <source>
        <dbReference type="Proteomes" id="UP001595965"/>
    </source>
</evidence>
<protein>
    <submittedName>
        <fullName evidence="1">Uncharacterized protein</fullName>
    </submittedName>
</protein>
<dbReference type="EMBL" id="JBHSEN010000001">
    <property type="protein sequence ID" value="MFC4428432.1"/>
    <property type="molecule type" value="Genomic_DNA"/>
</dbReference>
<organism evidence="1 2">
    <name type="scientific">Citricoccus alkalitolerans</name>
    <dbReference type="NCBI Taxonomy" id="246603"/>
    <lineage>
        <taxon>Bacteria</taxon>
        <taxon>Bacillati</taxon>
        <taxon>Actinomycetota</taxon>
        <taxon>Actinomycetes</taxon>
        <taxon>Micrococcales</taxon>
        <taxon>Micrococcaceae</taxon>
        <taxon>Citricoccus</taxon>
    </lineage>
</organism>
<comment type="caution">
    <text evidence="1">The sequence shown here is derived from an EMBL/GenBank/DDBJ whole genome shotgun (WGS) entry which is preliminary data.</text>
</comment>
<proteinExistence type="predicted"/>
<keyword evidence="2" id="KW-1185">Reference proteome</keyword>